<gene>
    <name evidence="2" type="ORF">EV646_105345</name>
</gene>
<keyword evidence="2" id="KW-0808">Transferase</keyword>
<evidence type="ECO:0000313" key="2">
    <source>
        <dbReference type="EMBL" id="TCO47788.1"/>
    </source>
</evidence>
<protein>
    <submittedName>
        <fullName evidence="2">Phosphotransferase family enzyme</fullName>
    </submittedName>
</protein>
<keyword evidence="3" id="KW-1185">Reference proteome</keyword>
<dbReference type="RefSeq" id="WP_132149540.1">
    <property type="nucleotide sequence ID" value="NZ_SLWR01000005.1"/>
</dbReference>
<organism evidence="2 3">
    <name type="scientific">Kribbella antiqua</name>
    <dbReference type="NCBI Taxonomy" id="2512217"/>
    <lineage>
        <taxon>Bacteria</taxon>
        <taxon>Bacillati</taxon>
        <taxon>Actinomycetota</taxon>
        <taxon>Actinomycetes</taxon>
        <taxon>Propionibacteriales</taxon>
        <taxon>Kribbellaceae</taxon>
        <taxon>Kribbella</taxon>
    </lineage>
</organism>
<reference evidence="2 3" key="1">
    <citation type="journal article" date="2015" name="Stand. Genomic Sci.">
        <title>Genomic Encyclopedia of Bacterial and Archaeal Type Strains, Phase III: the genomes of soil and plant-associated and newly described type strains.</title>
        <authorList>
            <person name="Whitman W.B."/>
            <person name="Woyke T."/>
            <person name="Klenk H.P."/>
            <person name="Zhou Y."/>
            <person name="Lilburn T.G."/>
            <person name="Beck B.J."/>
            <person name="De Vos P."/>
            <person name="Vandamme P."/>
            <person name="Eisen J.A."/>
            <person name="Garrity G."/>
            <person name="Hugenholtz P."/>
            <person name="Kyrpides N.C."/>
        </authorList>
    </citation>
    <scope>NUCLEOTIDE SEQUENCE [LARGE SCALE GENOMIC DNA]</scope>
    <source>
        <strain evidence="2 3">VKM Ac-2541</strain>
    </source>
</reference>
<dbReference type="Gene3D" id="3.90.1200.10">
    <property type="match status" value="1"/>
</dbReference>
<accession>A0A4R2IUJ5</accession>
<dbReference type="Proteomes" id="UP000295573">
    <property type="component" value="Unassembled WGS sequence"/>
</dbReference>
<evidence type="ECO:0000313" key="3">
    <source>
        <dbReference type="Proteomes" id="UP000295573"/>
    </source>
</evidence>
<dbReference type="InterPro" id="IPR002575">
    <property type="entry name" value="Aminoglycoside_PTrfase"/>
</dbReference>
<dbReference type="EMBL" id="SLWR01000005">
    <property type="protein sequence ID" value="TCO47788.1"/>
    <property type="molecule type" value="Genomic_DNA"/>
</dbReference>
<proteinExistence type="predicted"/>
<sequence>MDEVELQGGFVNVVVRRGDVVLRQPGPAFVHELLRHLDGWPGAPRFLGMDQGRERLSFIDGYVAWERPWKDGVTTPGALQSVGRLVREFHDLTAGTTLAGEHEVVCHNDLSPKNTVYTDDGSRAIAFIDWDIAAPGPRIHDLAFICWQYADLGTIDHVVPQWNALLTGYGPTNLDNLIPTILWWQSQAADGIDTEANAGNPAMQRLQDLGVPNDIRRKRDWVQLNGTALAAGLSV</sequence>
<dbReference type="SUPFAM" id="SSF56112">
    <property type="entry name" value="Protein kinase-like (PK-like)"/>
    <property type="match status" value="1"/>
</dbReference>
<evidence type="ECO:0000259" key="1">
    <source>
        <dbReference type="Pfam" id="PF01636"/>
    </source>
</evidence>
<dbReference type="InterPro" id="IPR011009">
    <property type="entry name" value="Kinase-like_dom_sf"/>
</dbReference>
<dbReference type="Pfam" id="PF01636">
    <property type="entry name" value="APH"/>
    <property type="match status" value="1"/>
</dbReference>
<dbReference type="OrthoDB" id="236897at2"/>
<dbReference type="GO" id="GO:0016740">
    <property type="term" value="F:transferase activity"/>
    <property type="evidence" value="ECO:0007669"/>
    <property type="project" value="UniProtKB-KW"/>
</dbReference>
<dbReference type="AlphaFoldDB" id="A0A4R2IUJ5"/>
<name>A0A4R2IUJ5_9ACTN</name>
<feature type="domain" description="Aminoglycoside phosphotransferase" evidence="1">
    <location>
        <begin position="100"/>
        <end position="150"/>
    </location>
</feature>
<comment type="caution">
    <text evidence="2">The sequence shown here is derived from an EMBL/GenBank/DDBJ whole genome shotgun (WGS) entry which is preliminary data.</text>
</comment>